<comment type="caution">
    <text evidence="2">The sequence shown here is derived from an EMBL/GenBank/DDBJ whole genome shotgun (WGS) entry which is preliminary data.</text>
</comment>
<feature type="compositionally biased region" description="Polar residues" evidence="1">
    <location>
        <begin position="412"/>
        <end position="426"/>
    </location>
</feature>
<name>A0AAN9FZC1_CROPI</name>
<feature type="compositionally biased region" description="Basic and acidic residues" evidence="1">
    <location>
        <begin position="578"/>
        <end position="587"/>
    </location>
</feature>
<proteinExistence type="predicted"/>
<dbReference type="EMBL" id="JAYWIO010000002">
    <property type="protein sequence ID" value="KAK7282223.1"/>
    <property type="molecule type" value="Genomic_DNA"/>
</dbReference>
<protein>
    <submittedName>
        <fullName evidence="2">Uncharacterized protein</fullName>
    </submittedName>
</protein>
<feature type="compositionally biased region" description="Polar residues" evidence="1">
    <location>
        <begin position="300"/>
        <end position="310"/>
    </location>
</feature>
<evidence type="ECO:0000256" key="1">
    <source>
        <dbReference type="SAM" id="MobiDB-lite"/>
    </source>
</evidence>
<accession>A0AAN9FZC1</accession>
<dbReference type="AlphaFoldDB" id="A0AAN9FZC1"/>
<feature type="compositionally biased region" description="Basic and acidic residues" evidence="1">
    <location>
        <begin position="260"/>
        <end position="282"/>
    </location>
</feature>
<gene>
    <name evidence="2" type="ORF">RIF29_10843</name>
</gene>
<feature type="compositionally biased region" description="Basic and acidic residues" evidence="1">
    <location>
        <begin position="518"/>
        <end position="527"/>
    </location>
</feature>
<feature type="compositionally biased region" description="Basic and acidic residues" evidence="1">
    <location>
        <begin position="668"/>
        <end position="677"/>
    </location>
</feature>
<feature type="compositionally biased region" description="Basic and acidic residues" evidence="1">
    <location>
        <begin position="428"/>
        <end position="437"/>
    </location>
</feature>
<feature type="region of interest" description="Disordered" evidence="1">
    <location>
        <begin position="398"/>
        <end position="685"/>
    </location>
</feature>
<feature type="compositionally biased region" description="Polar residues" evidence="1">
    <location>
        <begin position="562"/>
        <end position="576"/>
    </location>
</feature>
<feature type="compositionally biased region" description="Polar residues" evidence="1">
    <location>
        <begin position="637"/>
        <end position="651"/>
    </location>
</feature>
<feature type="compositionally biased region" description="Polar residues" evidence="1">
    <location>
        <begin position="487"/>
        <end position="502"/>
    </location>
</feature>
<sequence length="906" mass="104481">MFLRVSAVVGNQDEFQNFMLLRILMVLLQFEVELECKTEKKREHINEEEWKSSRNLDEPKIKKRCNSCWFGLCRIVNQRGQKSQQLHPRDQRRGYSEDIEMMPSLKYFLQNCRPVAKYYGHDVIEENDFDGIKYHAEENNTEDESEDDDDSFDGIKYHAEEKDTEDESEDDDDSLIADPQHKLFMENLRPDGNFYVYNIIKDNVFVRYHDEPSSPEPEDPTVIVIDDANHVSNDANVMDTAMHSPVMYEGKHRCTKPKFPKLDAYKSGNADDSHVASEAQKHEGKRRGRKPKGQDLSAHKNPNGNASSSRLALEPQNHALNFKGKRRGRELKGGSNLLANKNPIGNSNQVTSEGHDHAVKCEDRKRKWQDLSAEKNHKANASRNRVALEPQNHVLNYKGKHRGREPKGGSNLLANKNPIGNSNQVTLEGHDHAVKREDRKRKWHDLSAEKNHKANASRNRVALEPQNHVLNYKGKRRGREPKGGSNLLANKNPIGNSNQVTSEGHDHAVKREDRKRKWQDLSAEKNHKANASRNRVALEPQNHVLNYKGKHRGREPKGGSNLLANKNPIGNSNQVTLEGHDHAVKREDRKRKWHDLSAEKNHKANASRNRVALEPQNHVLNYKGKRRGREPKGGSNLLANKNPIGNSNQVTSERHDHAVKREDRKRKWQDLSAEKNHNANASRNRVALEPQNHVLNYKGMHRGRKPKGGSNLQATKNQVILEAHNHAVKLRGMKAKKNVVPSADCQTIDHEIKTDTEDDDDDDVPPCRRRPVRYSTLNEKIFLDDDDEANAAKPTEFREKLMEELKKPYCQAEYDRLLKNITVRKPAQGQKVLRRGTKVYEEDHNAKSYLDHHIDLKRKMYEVRDDKHKLLNLLRGFFYWLVNVPHEWKFKPWKVQSCLDVLPQQQ</sequence>
<keyword evidence="3" id="KW-1185">Reference proteome</keyword>
<dbReference type="PANTHER" id="PTHR34194:SF2">
    <property type="entry name" value="F14J8.16 PROTEIN"/>
    <property type="match status" value="1"/>
</dbReference>
<dbReference type="PANTHER" id="PTHR34194">
    <property type="entry name" value="F14J8.16 PROTEIN"/>
    <property type="match status" value="1"/>
</dbReference>
<feature type="compositionally biased region" description="Basic and acidic residues" evidence="1">
    <location>
        <begin position="652"/>
        <end position="662"/>
    </location>
</feature>
<reference evidence="2 3" key="1">
    <citation type="submission" date="2024-01" db="EMBL/GenBank/DDBJ databases">
        <title>The genomes of 5 underutilized Papilionoideae crops provide insights into root nodulation and disease resistanc.</title>
        <authorList>
            <person name="Yuan L."/>
        </authorList>
    </citation>
    <scope>NUCLEOTIDE SEQUENCE [LARGE SCALE GENOMIC DNA]</scope>
    <source>
        <strain evidence="2">ZHUSHIDOU_FW_LH</strain>
        <tissue evidence="2">Leaf</tissue>
    </source>
</reference>
<feature type="compositionally biased region" description="Basic and acidic residues" evidence="1">
    <location>
        <begin position="503"/>
        <end position="512"/>
    </location>
</feature>
<evidence type="ECO:0000313" key="3">
    <source>
        <dbReference type="Proteomes" id="UP001372338"/>
    </source>
</evidence>
<evidence type="ECO:0000313" key="2">
    <source>
        <dbReference type="EMBL" id="KAK7282223.1"/>
    </source>
</evidence>
<feature type="compositionally biased region" description="Polar residues" evidence="1">
    <location>
        <begin position="337"/>
        <end position="352"/>
    </location>
</feature>
<feature type="region of interest" description="Disordered" evidence="1">
    <location>
        <begin position="259"/>
        <end position="356"/>
    </location>
</feature>
<dbReference type="Proteomes" id="UP001372338">
    <property type="component" value="Unassembled WGS sequence"/>
</dbReference>
<organism evidence="2 3">
    <name type="scientific">Crotalaria pallida</name>
    <name type="common">Smooth rattlebox</name>
    <name type="synonym">Crotalaria striata</name>
    <dbReference type="NCBI Taxonomy" id="3830"/>
    <lineage>
        <taxon>Eukaryota</taxon>
        <taxon>Viridiplantae</taxon>
        <taxon>Streptophyta</taxon>
        <taxon>Embryophyta</taxon>
        <taxon>Tracheophyta</taxon>
        <taxon>Spermatophyta</taxon>
        <taxon>Magnoliopsida</taxon>
        <taxon>eudicotyledons</taxon>
        <taxon>Gunneridae</taxon>
        <taxon>Pentapetalae</taxon>
        <taxon>rosids</taxon>
        <taxon>fabids</taxon>
        <taxon>Fabales</taxon>
        <taxon>Fabaceae</taxon>
        <taxon>Papilionoideae</taxon>
        <taxon>50 kb inversion clade</taxon>
        <taxon>genistoids sensu lato</taxon>
        <taxon>core genistoids</taxon>
        <taxon>Crotalarieae</taxon>
        <taxon>Crotalaria</taxon>
    </lineage>
</organism>